<feature type="transmembrane region" description="Helical" evidence="1">
    <location>
        <begin position="34"/>
        <end position="54"/>
    </location>
</feature>
<dbReference type="PANTHER" id="PTHR46610:SF14">
    <property type="entry name" value="OS06G0146800 PROTEIN"/>
    <property type="match status" value="1"/>
</dbReference>
<organism evidence="2 3">
    <name type="scientific">Dichanthelium oligosanthes</name>
    <dbReference type="NCBI Taxonomy" id="888268"/>
    <lineage>
        <taxon>Eukaryota</taxon>
        <taxon>Viridiplantae</taxon>
        <taxon>Streptophyta</taxon>
        <taxon>Embryophyta</taxon>
        <taxon>Tracheophyta</taxon>
        <taxon>Spermatophyta</taxon>
        <taxon>Magnoliopsida</taxon>
        <taxon>Liliopsida</taxon>
        <taxon>Poales</taxon>
        <taxon>Poaceae</taxon>
        <taxon>PACMAD clade</taxon>
        <taxon>Panicoideae</taxon>
        <taxon>Panicodae</taxon>
        <taxon>Paniceae</taxon>
        <taxon>Dichantheliinae</taxon>
        <taxon>Dichanthelium</taxon>
    </lineage>
</organism>
<comment type="caution">
    <text evidence="2">The sequence shown here is derived from an EMBL/GenBank/DDBJ whole genome shotgun (WGS) entry which is preliminary data.</text>
</comment>
<protein>
    <submittedName>
        <fullName evidence="2">Uncharacterized protein</fullName>
    </submittedName>
</protein>
<sequence length="126" mass="13616">GVRSPQPPDKTELPRADVQLPARHQQVARRAGTVAFVAGAYASVALLFHFLRRFERGDGDRGRTKAAVWSLATVLTAMFAARVARLVPPVVASVVWLMAAGTVGAGFWAIIILQQIMDRIALLSLL</sequence>
<feature type="non-terminal residue" evidence="2">
    <location>
        <position position="126"/>
    </location>
</feature>
<keyword evidence="1" id="KW-1133">Transmembrane helix</keyword>
<evidence type="ECO:0000313" key="3">
    <source>
        <dbReference type="Proteomes" id="UP000095767"/>
    </source>
</evidence>
<dbReference type="Pfam" id="PF20100">
    <property type="entry name" value="DUF6490"/>
    <property type="match status" value="1"/>
</dbReference>
<evidence type="ECO:0000256" key="1">
    <source>
        <dbReference type="SAM" id="Phobius"/>
    </source>
</evidence>
<reference evidence="2 3" key="1">
    <citation type="submission" date="2016-09" db="EMBL/GenBank/DDBJ databases">
        <title>The draft genome of Dichanthelium oligosanthes: A C3 panicoid grass species.</title>
        <authorList>
            <person name="Studer A.J."/>
            <person name="Schnable J.C."/>
            <person name="Brutnell T.P."/>
        </authorList>
    </citation>
    <scope>NUCLEOTIDE SEQUENCE [LARGE SCALE GENOMIC DNA]</scope>
    <source>
        <strain evidence="3">cv. Kellogg 1175</strain>
        <tissue evidence="2">Leaf</tissue>
    </source>
</reference>
<name>A0A1E5V205_9POAL</name>
<dbReference type="AlphaFoldDB" id="A0A1E5V205"/>
<feature type="transmembrane region" description="Helical" evidence="1">
    <location>
        <begin position="90"/>
        <end position="113"/>
    </location>
</feature>
<feature type="non-terminal residue" evidence="2">
    <location>
        <position position="1"/>
    </location>
</feature>
<feature type="transmembrane region" description="Helical" evidence="1">
    <location>
        <begin position="66"/>
        <end position="84"/>
    </location>
</feature>
<keyword evidence="3" id="KW-1185">Reference proteome</keyword>
<gene>
    <name evidence="2" type="ORF">BAE44_0019784</name>
</gene>
<dbReference type="InterPro" id="IPR045501">
    <property type="entry name" value="DUF6490"/>
</dbReference>
<dbReference type="OrthoDB" id="10609732at2759"/>
<keyword evidence="1" id="KW-0472">Membrane</keyword>
<proteinExistence type="predicted"/>
<keyword evidence="1" id="KW-0812">Transmembrane</keyword>
<dbReference type="EMBL" id="LWDX02054401">
    <property type="protein sequence ID" value="OEL19196.1"/>
    <property type="molecule type" value="Genomic_DNA"/>
</dbReference>
<dbReference type="Proteomes" id="UP000095767">
    <property type="component" value="Unassembled WGS sequence"/>
</dbReference>
<accession>A0A1E5V205</accession>
<dbReference type="PANTHER" id="PTHR46610">
    <property type="entry name" value="OS05G0181300 PROTEIN"/>
    <property type="match status" value="1"/>
</dbReference>
<evidence type="ECO:0000313" key="2">
    <source>
        <dbReference type="EMBL" id="OEL19196.1"/>
    </source>
</evidence>